<gene>
    <name evidence="5" type="ORF">FD04_GL000803</name>
</gene>
<feature type="compositionally biased region" description="Low complexity" evidence="2">
    <location>
        <begin position="30"/>
        <end position="65"/>
    </location>
</feature>
<sequence length="607" mass="66086">MIAGLFSVAIFGTTTFLPLPAHAETPPSPAKSTSTTTDESSSTTTLTNKPTDTDTSTTTSSTEPSQADSSTAAKSNDGGATSKQSTSALSASNSNNISDTATGTITFQFKNQTNQSDITVDGAKTNVGQIQKDGNISSYTISTDASDPTQTKITNKAAYVPEIPGYKFVGNIDDVVPDQFGVGNYTYSFEYLPLANIEVSYVDLADPKQLLWQYTIPSTNAFEDDAYSTNYSQLPFNGYTYASSSGPVSGVFSQTDLTNGQQPVQVTYYYQKTSAETPENNLANEPLVQIADSQTSSLTTGTTINAKPKQYTGYTLIATTGLFQGEMPAHQETPYEFYLPNAAVTVEYVDESTGAILSTRTLGTVDSTQGTYPDGNYSSSALPIDGYTLDYTSGNTTGQYNPIAQKVVYYYRANPKVTPLPELQADTVPETVPAEIEILTPKNQLRRVPFINGPKNTPIKPIINQQLVDLRHTGNLIISTQITDSTVFEMPLKKYQIIVIPMSPKPKQLQRRSMPAVTQLGQIAEPILVDPTSEVKTPNFPQTYNWHFIHFNRDTNQKLNVTYRNEMVKLSRKFPSGGGNHHSSLANYFVSLNGRINFGQKDPSLPD</sequence>
<keyword evidence="6" id="KW-1185">Reference proteome</keyword>
<dbReference type="AlphaFoldDB" id="A0A0R1M1K4"/>
<proteinExistence type="predicted"/>
<accession>A0A0R1M1K4</accession>
<feature type="chain" id="PRO_5006407726" description="MucBP domain-containing protein" evidence="3">
    <location>
        <begin position="24"/>
        <end position="607"/>
    </location>
</feature>
<organism evidence="5 6">
    <name type="scientific">Secundilactobacillus odoratitofui DSM 19909 = JCM 15043</name>
    <dbReference type="NCBI Taxonomy" id="1423776"/>
    <lineage>
        <taxon>Bacteria</taxon>
        <taxon>Bacillati</taxon>
        <taxon>Bacillota</taxon>
        <taxon>Bacilli</taxon>
        <taxon>Lactobacillales</taxon>
        <taxon>Lactobacillaceae</taxon>
        <taxon>Secundilactobacillus</taxon>
    </lineage>
</organism>
<reference evidence="5 6" key="1">
    <citation type="journal article" date="2015" name="Genome Announc.">
        <title>Expanding the biotechnology potential of lactobacilli through comparative genomics of 213 strains and associated genera.</title>
        <authorList>
            <person name="Sun Z."/>
            <person name="Harris H.M."/>
            <person name="McCann A."/>
            <person name="Guo C."/>
            <person name="Argimon S."/>
            <person name="Zhang W."/>
            <person name="Yang X."/>
            <person name="Jeffery I.B."/>
            <person name="Cooney J.C."/>
            <person name="Kagawa T.F."/>
            <person name="Liu W."/>
            <person name="Song Y."/>
            <person name="Salvetti E."/>
            <person name="Wrobel A."/>
            <person name="Rasinkangas P."/>
            <person name="Parkhill J."/>
            <person name="Rea M.C."/>
            <person name="O'Sullivan O."/>
            <person name="Ritari J."/>
            <person name="Douillard F.P."/>
            <person name="Paul Ross R."/>
            <person name="Yang R."/>
            <person name="Briner A.E."/>
            <person name="Felis G.E."/>
            <person name="de Vos W.M."/>
            <person name="Barrangou R."/>
            <person name="Klaenhammer T.R."/>
            <person name="Caufield P.W."/>
            <person name="Cui Y."/>
            <person name="Zhang H."/>
            <person name="O'Toole P.W."/>
        </authorList>
    </citation>
    <scope>NUCLEOTIDE SEQUENCE [LARGE SCALE GENOMIC DNA]</scope>
    <source>
        <strain evidence="5 6">DSM 19909</strain>
    </source>
</reference>
<feature type="compositionally biased region" description="Low complexity" evidence="2">
    <location>
        <begin position="80"/>
        <end position="97"/>
    </location>
</feature>
<dbReference type="InterPro" id="IPR009459">
    <property type="entry name" value="MucBP_dom"/>
</dbReference>
<feature type="region of interest" description="Disordered" evidence="2">
    <location>
        <begin position="18"/>
        <end position="97"/>
    </location>
</feature>
<feature type="domain" description="MucBP" evidence="4">
    <location>
        <begin position="196"/>
        <end position="271"/>
    </location>
</feature>
<evidence type="ECO:0000313" key="6">
    <source>
        <dbReference type="Proteomes" id="UP000051160"/>
    </source>
</evidence>
<evidence type="ECO:0000256" key="1">
    <source>
        <dbReference type="ARBA" id="ARBA00022737"/>
    </source>
</evidence>
<evidence type="ECO:0000259" key="4">
    <source>
        <dbReference type="Pfam" id="PF06458"/>
    </source>
</evidence>
<feature type="domain" description="MucBP" evidence="4">
    <location>
        <begin position="289"/>
        <end position="320"/>
    </location>
</feature>
<dbReference type="Pfam" id="PF06458">
    <property type="entry name" value="MucBP"/>
    <property type="match status" value="3"/>
</dbReference>
<name>A0A0R1M1K4_9LACO</name>
<evidence type="ECO:0000256" key="3">
    <source>
        <dbReference type="SAM" id="SignalP"/>
    </source>
</evidence>
<feature type="domain" description="MucBP" evidence="4">
    <location>
        <begin position="344"/>
        <end position="412"/>
    </location>
</feature>
<evidence type="ECO:0000313" key="5">
    <source>
        <dbReference type="EMBL" id="KRK97831.1"/>
    </source>
</evidence>
<protein>
    <recommendedName>
        <fullName evidence="4">MucBP domain-containing protein</fullName>
    </recommendedName>
</protein>
<comment type="caution">
    <text evidence="5">The sequence shown here is derived from an EMBL/GenBank/DDBJ whole genome shotgun (WGS) entry which is preliminary data.</text>
</comment>
<dbReference type="Proteomes" id="UP000051160">
    <property type="component" value="Unassembled WGS sequence"/>
</dbReference>
<keyword evidence="3" id="KW-0732">Signal</keyword>
<dbReference type="EMBL" id="AZEE01000028">
    <property type="protein sequence ID" value="KRK97831.1"/>
    <property type="molecule type" value="Genomic_DNA"/>
</dbReference>
<evidence type="ECO:0000256" key="2">
    <source>
        <dbReference type="SAM" id="MobiDB-lite"/>
    </source>
</evidence>
<keyword evidence="1" id="KW-0677">Repeat</keyword>
<dbReference type="PATRIC" id="fig|1423776.4.peg.810"/>
<dbReference type="Gene3D" id="3.10.20.320">
    <property type="entry name" value="Putative peptidoglycan bound protein (lpxtg motif)"/>
    <property type="match status" value="2"/>
</dbReference>
<feature type="signal peptide" evidence="3">
    <location>
        <begin position="1"/>
        <end position="23"/>
    </location>
</feature>